<protein>
    <submittedName>
        <fullName evidence="2">Uncharacterized protein</fullName>
    </submittedName>
</protein>
<feature type="region of interest" description="Disordered" evidence="1">
    <location>
        <begin position="51"/>
        <end position="83"/>
    </location>
</feature>
<dbReference type="EMBL" id="CAJVRL010000099">
    <property type="protein sequence ID" value="CAG8960546.1"/>
    <property type="molecule type" value="Genomic_DNA"/>
</dbReference>
<sequence>MMNNDRRHSRTVEDSPWPRDKPEATRDDEPRSPAFEDRVLVKFGVEYLTVVEEKDDTGSGSGRGKEEQKSDVQNGATQERIEV</sequence>
<name>A0A9N9PUR5_9HELO</name>
<gene>
    <name evidence="2" type="ORF">HYFRA_00008266</name>
</gene>
<keyword evidence="3" id="KW-1185">Reference proteome</keyword>
<comment type="caution">
    <text evidence="2">The sequence shown here is derived from an EMBL/GenBank/DDBJ whole genome shotgun (WGS) entry which is preliminary data.</text>
</comment>
<evidence type="ECO:0000256" key="1">
    <source>
        <dbReference type="SAM" id="MobiDB-lite"/>
    </source>
</evidence>
<reference evidence="2" key="1">
    <citation type="submission" date="2021-07" db="EMBL/GenBank/DDBJ databases">
        <authorList>
            <person name="Durling M."/>
        </authorList>
    </citation>
    <scope>NUCLEOTIDE SEQUENCE</scope>
</reference>
<accession>A0A9N9PUR5</accession>
<dbReference type="AlphaFoldDB" id="A0A9N9PUR5"/>
<proteinExistence type="predicted"/>
<feature type="region of interest" description="Disordered" evidence="1">
    <location>
        <begin position="1"/>
        <end position="38"/>
    </location>
</feature>
<evidence type="ECO:0000313" key="3">
    <source>
        <dbReference type="Proteomes" id="UP000696280"/>
    </source>
</evidence>
<dbReference type="Proteomes" id="UP000696280">
    <property type="component" value="Unassembled WGS sequence"/>
</dbReference>
<organism evidence="2 3">
    <name type="scientific">Hymenoscyphus fraxineus</name>
    <dbReference type="NCBI Taxonomy" id="746836"/>
    <lineage>
        <taxon>Eukaryota</taxon>
        <taxon>Fungi</taxon>
        <taxon>Dikarya</taxon>
        <taxon>Ascomycota</taxon>
        <taxon>Pezizomycotina</taxon>
        <taxon>Leotiomycetes</taxon>
        <taxon>Helotiales</taxon>
        <taxon>Helotiaceae</taxon>
        <taxon>Hymenoscyphus</taxon>
    </lineage>
</organism>
<evidence type="ECO:0000313" key="2">
    <source>
        <dbReference type="EMBL" id="CAG8960546.1"/>
    </source>
</evidence>